<evidence type="ECO:0000256" key="10">
    <source>
        <dbReference type="ARBA" id="ARBA00055966"/>
    </source>
</evidence>
<dbReference type="PANTHER" id="PTHR23090:SF7">
    <property type="entry name" value="NH(3)-DEPENDENT NAD(+) SYNTHETASE"/>
    <property type="match status" value="1"/>
</dbReference>
<dbReference type="GO" id="GO:0008795">
    <property type="term" value="F:NAD+ synthase activity"/>
    <property type="evidence" value="ECO:0007669"/>
    <property type="project" value="UniProtKB-UniRule"/>
</dbReference>
<sequence length="275" mass="30649">MRPLQKKIIAYEQVQPQIDPQTEIQRSVDFMQHFLQVNHLKTLVLGISGGQDSTLTGKLAQMAVSQLRQQTEQPDYQFIAVRLPYGQQADESDALAAVDWINPDQVYRVNIKPAVDAAVASIETNGLTISDFNKGNLKARQRMLVQYAIAGACQGAVVGTDHAAENITGFYTKYGDGAADLTPLFRLNKRQGRQLLQFLQAPKSLYTKTPTADLEDGRPGLADEVALGVTYSDIDNYLEGRTVSDQAATRIEDWYRRTAHKRRLPYTVFDQLGSE</sequence>
<comment type="subunit">
    <text evidence="2 13">Homodimer.</text>
</comment>
<dbReference type="PATRIC" id="fig|1218492.5.peg.1349"/>
<proteinExistence type="inferred from homology"/>
<feature type="binding site" evidence="13">
    <location>
        <position position="165"/>
    </location>
    <ligand>
        <name>Mg(2+)</name>
        <dbReference type="ChEBI" id="CHEBI:18420"/>
    </ligand>
</feature>
<dbReference type="InterPro" id="IPR022310">
    <property type="entry name" value="NAD/GMP_synthase"/>
</dbReference>
<keyword evidence="8 13" id="KW-0520">NAD</keyword>
<feature type="binding site" description="in other chain" evidence="13">
    <location>
        <position position="140"/>
    </location>
    <ligand>
        <name>deamido-NAD(+)</name>
        <dbReference type="ChEBI" id="CHEBI:58437"/>
        <note>ligand shared between two neighboring subunits</note>
    </ligand>
</feature>
<dbReference type="GO" id="GO:0004359">
    <property type="term" value="F:glutaminase activity"/>
    <property type="evidence" value="ECO:0007669"/>
    <property type="project" value="InterPro"/>
</dbReference>
<dbReference type="Proteomes" id="UP000033558">
    <property type="component" value="Unassembled WGS sequence"/>
</dbReference>
<dbReference type="InterPro" id="IPR022926">
    <property type="entry name" value="NH(3)-dep_NAD(+)_synth"/>
</dbReference>
<dbReference type="STRING" id="1218492.JG30_12050"/>
<dbReference type="GO" id="GO:0003952">
    <property type="term" value="F:NAD+ synthase (glutamine-hydrolyzing) activity"/>
    <property type="evidence" value="ECO:0007669"/>
    <property type="project" value="InterPro"/>
</dbReference>
<evidence type="ECO:0000256" key="7">
    <source>
        <dbReference type="ARBA" id="ARBA00022842"/>
    </source>
</evidence>
<dbReference type="Pfam" id="PF02540">
    <property type="entry name" value="NAD_synthase"/>
    <property type="match status" value="1"/>
</dbReference>
<evidence type="ECO:0000313" key="17">
    <source>
        <dbReference type="EMBL" id="KJY61013.1"/>
    </source>
</evidence>
<evidence type="ECO:0000256" key="3">
    <source>
        <dbReference type="ARBA" id="ARBA00022598"/>
    </source>
</evidence>
<keyword evidence="5 13" id="KW-0547">Nucleotide-binding</keyword>
<dbReference type="InterPro" id="IPR014729">
    <property type="entry name" value="Rossmann-like_a/b/a_fold"/>
</dbReference>
<dbReference type="NCBIfam" id="TIGR00552">
    <property type="entry name" value="nadE"/>
    <property type="match status" value="1"/>
</dbReference>
<feature type="binding site" evidence="13">
    <location>
        <position position="180"/>
    </location>
    <ligand>
        <name>deamido-NAD(+)</name>
        <dbReference type="ChEBI" id="CHEBI:58437"/>
        <note>ligand shared between two neighboring subunits</note>
    </ligand>
</feature>
<comment type="function">
    <text evidence="10 13">Catalyzes the ATP-dependent amidation of deamido-NAD to form NAD. Uses ammonia as a nitrogen source.</text>
</comment>
<feature type="binding site" evidence="13">
    <location>
        <position position="52"/>
    </location>
    <ligand>
        <name>Mg(2+)</name>
        <dbReference type="ChEBI" id="CHEBI:18420"/>
    </ligand>
</feature>
<keyword evidence="6 13" id="KW-0067">ATP-binding</keyword>
<dbReference type="RefSeq" id="WP_046317053.1">
    <property type="nucleotide sequence ID" value="NZ_JBHSZT010000010.1"/>
</dbReference>
<keyword evidence="3 13" id="KW-0436">Ligase</keyword>
<feature type="binding site" description="in other chain" evidence="13">
    <location>
        <begin position="260"/>
        <end position="261"/>
    </location>
    <ligand>
        <name>deamido-NAD(+)</name>
        <dbReference type="ChEBI" id="CHEBI:58437"/>
        <note>ligand shared between two neighboring subunits</note>
    </ligand>
</feature>
<dbReference type="CDD" id="cd00553">
    <property type="entry name" value="NAD_synthase"/>
    <property type="match status" value="1"/>
</dbReference>
<evidence type="ECO:0000256" key="2">
    <source>
        <dbReference type="ARBA" id="ARBA00011738"/>
    </source>
</evidence>
<dbReference type="HAMAP" id="MF_00193">
    <property type="entry name" value="NadE_ammonia_dep"/>
    <property type="match status" value="1"/>
</dbReference>
<evidence type="ECO:0000256" key="11">
    <source>
        <dbReference type="ARBA" id="ARBA00066987"/>
    </source>
</evidence>
<dbReference type="OrthoDB" id="9803818at2"/>
<gene>
    <name evidence="13 17" type="primary">nadE</name>
    <name evidence="17" type="ORF">JG30_12050</name>
</gene>
<keyword evidence="7 13" id="KW-0460">Magnesium</keyword>
<dbReference type="Gene3D" id="3.40.50.620">
    <property type="entry name" value="HUPs"/>
    <property type="match status" value="1"/>
</dbReference>
<dbReference type="AlphaFoldDB" id="A0A0F4LRS3"/>
<evidence type="ECO:0000256" key="9">
    <source>
        <dbReference type="ARBA" id="ARBA00051206"/>
    </source>
</evidence>
<dbReference type="GO" id="GO:0005737">
    <property type="term" value="C:cytoplasm"/>
    <property type="evidence" value="ECO:0007669"/>
    <property type="project" value="InterPro"/>
</dbReference>
<name>A0A0F4LRS3_9LACO</name>
<feature type="domain" description="NAD/GMP synthase" evidence="16">
    <location>
        <begin position="24"/>
        <end position="265"/>
    </location>
</feature>
<evidence type="ECO:0000256" key="1">
    <source>
        <dbReference type="ARBA" id="ARBA00005859"/>
    </source>
</evidence>
<feature type="binding site" evidence="13">
    <location>
        <position position="189"/>
    </location>
    <ligand>
        <name>ATP</name>
        <dbReference type="ChEBI" id="CHEBI:30616"/>
    </ligand>
</feature>
<feature type="binding site" evidence="13">
    <location>
        <position position="160"/>
    </location>
    <ligand>
        <name>ATP</name>
        <dbReference type="ChEBI" id="CHEBI:30616"/>
    </ligand>
</feature>
<dbReference type="UniPathway" id="UPA00253">
    <property type="reaction ID" value="UER00333"/>
</dbReference>
<keyword evidence="4 13" id="KW-0479">Metal-binding</keyword>
<dbReference type="PANTHER" id="PTHR23090">
    <property type="entry name" value="NH 3 /GLUTAMINE-DEPENDENT NAD + SYNTHETASE"/>
    <property type="match status" value="1"/>
</dbReference>
<evidence type="ECO:0000256" key="6">
    <source>
        <dbReference type="ARBA" id="ARBA00022840"/>
    </source>
</evidence>
<evidence type="ECO:0000259" key="16">
    <source>
        <dbReference type="Pfam" id="PF02540"/>
    </source>
</evidence>
<evidence type="ECO:0000313" key="18">
    <source>
        <dbReference type="Proteomes" id="UP000033558"/>
    </source>
</evidence>
<dbReference type="EC" id="6.3.1.5" evidence="11 13"/>
<evidence type="ECO:0000256" key="8">
    <source>
        <dbReference type="ARBA" id="ARBA00023027"/>
    </source>
</evidence>
<dbReference type="FunFam" id="3.40.50.620:FF:000015">
    <property type="entry name" value="NH(3)-dependent NAD(+) synthetase"/>
    <property type="match status" value="1"/>
</dbReference>
<dbReference type="NCBIfam" id="NF001979">
    <property type="entry name" value="PRK00768.1"/>
    <property type="match status" value="1"/>
</dbReference>
<organism evidence="17 18">
    <name type="scientific">Bombilactobacillus mellifer</name>
    <dbReference type="NCBI Taxonomy" id="1218492"/>
    <lineage>
        <taxon>Bacteria</taxon>
        <taxon>Bacillati</taxon>
        <taxon>Bacillota</taxon>
        <taxon>Bacilli</taxon>
        <taxon>Lactobacillales</taxon>
        <taxon>Lactobacillaceae</taxon>
        <taxon>Bombilactobacillus</taxon>
    </lineage>
</organism>
<keyword evidence="18" id="KW-1185">Reference proteome</keyword>
<dbReference type="InterPro" id="IPR003694">
    <property type="entry name" value="NAD_synthase"/>
</dbReference>
<comment type="catalytic activity">
    <reaction evidence="9 13 15">
        <text>deamido-NAD(+) + NH4(+) + ATP = AMP + diphosphate + NAD(+) + H(+)</text>
        <dbReference type="Rhea" id="RHEA:21188"/>
        <dbReference type="ChEBI" id="CHEBI:15378"/>
        <dbReference type="ChEBI" id="CHEBI:28938"/>
        <dbReference type="ChEBI" id="CHEBI:30616"/>
        <dbReference type="ChEBI" id="CHEBI:33019"/>
        <dbReference type="ChEBI" id="CHEBI:57540"/>
        <dbReference type="ChEBI" id="CHEBI:58437"/>
        <dbReference type="ChEBI" id="CHEBI:456215"/>
        <dbReference type="EC" id="6.3.1.5"/>
    </reaction>
</comment>
<dbReference type="GO" id="GO:0009435">
    <property type="term" value="P:NAD+ biosynthetic process"/>
    <property type="evidence" value="ECO:0007669"/>
    <property type="project" value="UniProtKB-UniRule"/>
</dbReference>
<evidence type="ECO:0000256" key="12">
    <source>
        <dbReference type="ARBA" id="ARBA00070926"/>
    </source>
</evidence>
<dbReference type="EMBL" id="JXJQ01000009">
    <property type="protein sequence ID" value="KJY61013.1"/>
    <property type="molecule type" value="Genomic_DNA"/>
</dbReference>
<feature type="binding site" description="in other chain" evidence="13">
    <location>
        <position position="173"/>
    </location>
    <ligand>
        <name>deamido-NAD(+)</name>
        <dbReference type="ChEBI" id="CHEBI:58437"/>
        <note>ligand shared between two neighboring subunits</note>
    </ligand>
</feature>
<evidence type="ECO:0000256" key="15">
    <source>
        <dbReference type="RuleBase" id="RU003812"/>
    </source>
</evidence>
<evidence type="ECO:0000256" key="4">
    <source>
        <dbReference type="ARBA" id="ARBA00022723"/>
    </source>
</evidence>
<dbReference type="GO" id="GO:0005524">
    <property type="term" value="F:ATP binding"/>
    <property type="evidence" value="ECO:0007669"/>
    <property type="project" value="UniProtKB-UniRule"/>
</dbReference>
<feature type="binding site" evidence="13">
    <location>
        <position position="211"/>
    </location>
    <ligand>
        <name>ATP</name>
        <dbReference type="ChEBI" id="CHEBI:30616"/>
    </ligand>
</feature>
<dbReference type="SUPFAM" id="SSF52402">
    <property type="entry name" value="Adenine nucleotide alpha hydrolases-like"/>
    <property type="match status" value="1"/>
</dbReference>
<dbReference type="HOGENOM" id="CLU_059327_3_0_9"/>
<comment type="pathway">
    <text evidence="13">Cofactor biosynthesis; NAD(+) biosynthesis; NAD(+) from deamido-NAD(+) (ammonia route): step 1/1.</text>
</comment>
<comment type="similarity">
    <text evidence="1 13 14">Belongs to the NAD synthetase family.</text>
</comment>
<evidence type="ECO:0000256" key="5">
    <source>
        <dbReference type="ARBA" id="ARBA00022741"/>
    </source>
</evidence>
<evidence type="ECO:0000256" key="14">
    <source>
        <dbReference type="RuleBase" id="RU003811"/>
    </source>
</evidence>
<dbReference type="GO" id="GO:0046872">
    <property type="term" value="F:metal ion binding"/>
    <property type="evidence" value="ECO:0007669"/>
    <property type="project" value="UniProtKB-KW"/>
</dbReference>
<protein>
    <recommendedName>
        <fullName evidence="12 13">NH(3)-dependent NAD(+) synthetase</fullName>
        <ecNumber evidence="11 13">6.3.1.5</ecNumber>
    </recommendedName>
</protein>
<accession>A0A0F4LRS3</accession>
<feature type="binding site" evidence="13">
    <location>
        <begin position="46"/>
        <end position="53"/>
    </location>
    <ligand>
        <name>ATP</name>
        <dbReference type="ChEBI" id="CHEBI:30616"/>
    </ligand>
</feature>
<comment type="caution">
    <text evidence="17">The sequence shown here is derived from an EMBL/GenBank/DDBJ whole genome shotgun (WGS) entry which is preliminary data.</text>
</comment>
<reference evidence="17 18" key="1">
    <citation type="submission" date="2015-01" db="EMBL/GenBank/DDBJ databases">
        <title>Comparative genomics of the lactic acid bacteria isolated from the honey bee gut.</title>
        <authorList>
            <person name="Ellegaard K.M."/>
            <person name="Tamarit D."/>
            <person name="Javelind E."/>
            <person name="Olofsson T."/>
            <person name="Andersson S.G."/>
            <person name="Vasquez A."/>
        </authorList>
    </citation>
    <scope>NUCLEOTIDE SEQUENCE [LARGE SCALE GENOMIC DNA]</scope>
    <source>
        <strain evidence="17 18">Bin4</strain>
    </source>
</reference>
<evidence type="ECO:0000256" key="13">
    <source>
        <dbReference type="HAMAP-Rule" id="MF_00193"/>
    </source>
</evidence>